<dbReference type="PANTHER" id="PTHR30146">
    <property type="entry name" value="LACI-RELATED TRANSCRIPTIONAL REPRESSOR"/>
    <property type="match status" value="1"/>
</dbReference>
<dbReference type="PROSITE" id="PS00356">
    <property type="entry name" value="HTH_LACI_1"/>
    <property type="match status" value="1"/>
</dbReference>
<sequence length="227" mass="23023">MGRAEGTAPDGPRPLRIAGPVRPTVKDVAALAGVSRSAASRALSGSGYVGQESRRRVLDAAAELGYVPHLTARHLKDRVSRCVGVLTLDLRRAEDAAVVAGVSAAAREAGLATMVADLGGHPLDALEALRDFVAFGIAGAVLCPVSGEPAAYLSRYGVPVVEVGHRFAGGTCDAVVVGSDGAGRGLGVTADEAGDMGRDAVGLLLRRFEDPARGVEVVRRGLGGPAA</sequence>
<reference evidence="5 6" key="1">
    <citation type="submission" date="2014-01" db="EMBL/GenBank/DDBJ databases">
        <title>Actinotalea ferrariae CF5-4.</title>
        <authorList>
            <person name="Chen F."/>
            <person name="Li Y."/>
            <person name="Wang G."/>
        </authorList>
    </citation>
    <scope>NUCLEOTIDE SEQUENCE [LARGE SCALE GENOMIC DNA]</scope>
    <source>
        <strain evidence="5 6">CF5-4</strain>
    </source>
</reference>
<dbReference type="Gene3D" id="3.40.50.2300">
    <property type="match status" value="1"/>
</dbReference>
<evidence type="ECO:0000313" key="5">
    <source>
        <dbReference type="EMBL" id="EYR63689.1"/>
    </source>
</evidence>
<dbReference type="CDD" id="cd01392">
    <property type="entry name" value="HTH_LacI"/>
    <property type="match status" value="1"/>
</dbReference>
<dbReference type="InterPro" id="IPR010982">
    <property type="entry name" value="Lambda_DNA-bd_dom_sf"/>
</dbReference>
<dbReference type="SMART" id="SM00354">
    <property type="entry name" value="HTH_LACI"/>
    <property type="match status" value="1"/>
</dbReference>
<dbReference type="PANTHER" id="PTHR30146:SF109">
    <property type="entry name" value="HTH-TYPE TRANSCRIPTIONAL REGULATOR GALS"/>
    <property type="match status" value="1"/>
</dbReference>
<protein>
    <recommendedName>
        <fullName evidence="4">HTH lacI-type domain-containing protein</fullName>
    </recommendedName>
</protein>
<keyword evidence="3" id="KW-0804">Transcription</keyword>
<evidence type="ECO:0000256" key="3">
    <source>
        <dbReference type="ARBA" id="ARBA00023163"/>
    </source>
</evidence>
<dbReference type="Gene3D" id="1.10.260.40">
    <property type="entry name" value="lambda repressor-like DNA-binding domains"/>
    <property type="match status" value="1"/>
</dbReference>
<comment type="caution">
    <text evidence="5">The sequence shown here is derived from an EMBL/GenBank/DDBJ whole genome shotgun (WGS) entry which is preliminary data.</text>
</comment>
<accession>A0A021VR61</accession>
<feature type="domain" description="HTH lacI-type" evidence="4">
    <location>
        <begin position="23"/>
        <end position="77"/>
    </location>
</feature>
<dbReference type="EMBL" id="AXCW01000076">
    <property type="protein sequence ID" value="EYR63689.1"/>
    <property type="molecule type" value="Genomic_DNA"/>
</dbReference>
<dbReference type="Pfam" id="PF00356">
    <property type="entry name" value="LacI"/>
    <property type="match status" value="1"/>
</dbReference>
<evidence type="ECO:0000313" key="6">
    <source>
        <dbReference type="Proteomes" id="UP000019753"/>
    </source>
</evidence>
<dbReference type="AlphaFoldDB" id="A0A021VR61"/>
<dbReference type="GO" id="GO:0003700">
    <property type="term" value="F:DNA-binding transcription factor activity"/>
    <property type="evidence" value="ECO:0007669"/>
    <property type="project" value="TreeGrafter"/>
</dbReference>
<dbReference type="InterPro" id="IPR028082">
    <property type="entry name" value="Peripla_BP_I"/>
</dbReference>
<dbReference type="RefSeq" id="WP_052022680.1">
    <property type="nucleotide sequence ID" value="NZ_AXCW01000076.1"/>
</dbReference>
<dbReference type="SUPFAM" id="SSF47413">
    <property type="entry name" value="lambda repressor-like DNA-binding domains"/>
    <property type="match status" value="1"/>
</dbReference>
<dbReference type="SUPFAM" id="SSF53822">
    <property type="entry name" value="Periplasmic binding protein-like I"/>
    <property type="match status" value="1"/>
</dbReference>
<evidence type="ECO:0000256" key="1">
    <source>
        <dbReference type="ARBA" id="ARBA00023015"/>
    </source>
</evidence>
<dbReference type="GO" id="GO:0000976">
    <property type="term" value="F:transcription cis-regulatory region binding"/>
    <property type="evidence" value="ECO:0007669"/>
    <property type="project" value="TreeGrafter"/>
</dbReference>
<dbReference type="Proteomes" id="UP000019753">
    <property type="component" value="Unassembled WGS sequence"/>
</dbReference>
<keyword evidence="2" id="KW-0238">DNA-binding</keyword>
<dbReference type="InterPro" id="IPR000843">
    <property type="entry name" value="HTH_LacI"/>
</dbReference>
<name>A0A021VR61_9CELL</name>
<dbReference type="PROSITE" id="PS50932">
    <property type="entry name" value="HTH_LACI_2"/>
    <property type="match status" value="1"/>
</dbReference>
<gene>
    <name evidence="5" type="ORF">N866_18940</name>
</gene>
<proteinExistence type="predicted"/>
<organism evidence="5 6">
    <name type="scientific">Actinotalea ferrariae CF5-4</name>
    <dbReference type="NCBI Taxonomy" id="948458"/>
    <lineage>
        <taxon>Bacteria</taxon>
        <taxon>Bacillati</taxon>
        <taxon>Actinomycetota</taxon>
        <taxon>Actinomycetes</taxon>
        <taxon>Micrococcales</taxon>
        <taxon>Cellulomonadaceae</taxon>
        <taxon>Actinotalea</taxon>
    </lineage>
</organism>
<evidence type="ECO:0000256" key="2">
    <source>
        <dbReference type="ARBA" id="ARBA00023125"/>
    </source>
</evidence>
<keyword evidence="1" id="KW-0805">Transcription regulation</keyword>
<evidence type="ECO:0000259" key="4">
    <source>
        <dbReference type="PROSITE" id="PS50932"/>
    </source>
</evidence>
<keyword evidence="6" id="KW-1185">Reference proteome</keyword>